<comment type="subcellular location">
    <subcellularLocation>
        <location evidence="1">Cell membrane</location>
        <topology evidence="1">Multi-pass membrane protein</topology>
    </subcellularLocation>
</comment>
<dbReference type="GO" id="GO:0005886">
    <property type="term" value="C:plasma membrane"/>
    <property type="evidence" value="ECO:0007669"/>
    <property type="project" value="UniProtKB-SubCell"/>
</dbReference>
<evidence type="ECO:0000256" key="3">
    <source>
        <dbReference type="ARBA" id="ARBA00022692"/>
    </source>
</evidence>
<evidence type="ECO:0000256" key="5">
    <source>
        <dbReference type="ARBA" id="ARBA00023136"/>
    </source>
</evidence>
<dbReference type="Pfam" id="PF06271">
    <property type="entry name" value="RDD"/>
    <property type="match status" value="1"/>
</dbReference>
<reference evidence="9 10" key="1">
    <citation type="submission" date="2019-07" db="EMBL/GenBank/DDBJ databases">
        <title>Whole genome shotgun sequence of Cellulomonas aerilata NBRC 106308.</title>
        <authorList>
            <person name="Hosoyama A."/>
            <person name="Uohara A."/>
            <person name="Ohji S."/>
            <person name="Ichikawa N."/>
        </authorList>
    </citation>
    <scope>NUCLEOTIDE SEQUENCE [LARGE SCALE GENOMIC DNA]</scope>
    <source>
        <strain evidence="9 10">NBRC 106308</strain>
    </source>
</reference>
<evidence type="ECO:0000256" key="6">
    <source>
        <dbReference type="SAM" id="MobiDB-lite"/>
    </source>
</evidence>
<evidence type="ECO:0000313" key="9">
    <source>
        <dbReference type="EMBL" id="GEO32518.1"/>
    </source>
</evidence>
<evidence type="ECO:0000256" key="1">
    <source>
        <dbReference type="ARBA" id="ARBA00004651"/>
    </source>
</evidence>
<evidence type="ECO:0000259" key="8">
    <source>
        <dbReference type="Pfam" id="PF06271"/>
    </source>
</evidence>
<keyword evidence="3 7" id="KW-0812">Transmembrane</keyword>
<keyword evidence="10" id="KW-1185">Reference proteome</keyword>
<dbReference type="PANTHER" id="PTHR36115:SF6">
    <property type="entry name" value="PROLINE-RICH ANTIGEN HOMOLOG"/>
    <property type="match status" value="1"/>
</dbReference>
<feature type="domain" description="RDD" evidence="8">
    <location>
        <begin position="38"/>
        <end position="170"/>
    </location>
</feature>
<dbReference type="AlphaFoldDB" id="A0A512D7Q4"/>
<gene>
    <name evidence="9" type="ORF">CAE01nite_02430</name>
</gene>
<keyword evidence="2" id="KW-1003">Cell membrane</keyword>
<accession>A0A512D7Q4</accession>
<dbReference type="RefSeq" id="WP_186816361.1">
    <property type="nucleotide sequence ID" value="NZ_BAAARM010000001.1"/>
</dbReference>
<dbReference type="EMBL" id="BJYY01000001">
    <property type="protein sequence ID" value="GEO32518.1"/>
    <property type="molecule type" value="Genomic_DNA"/>
</dbReference>
<proteinExistence type="predicted"/>
<comment type="caution">
    <text evidence="9">The sequence shown here is derived from an EMBL/GenBank/DDBJ whole genome shotgun (WGS) entry which is preliminary data.</text>
</comment>
<dbReference type="InterPro" id="IPR010432">
    <property type="entry name" value="RDD"/>
</dbReference>
<dbReference type="InterPro" id="IPR051791">
    <property type="entry name" value="Pra-immunoreactive"/>
</dbReference>
<dbReference type="PANTHER" id="PTHR36115">
    <property type="entry name" value="PROLINE-RICH ANTIGEN HOMOLOG-RELATED"/>
    <property type="match status" value="1"/>
</dbReference>
<feature type="transmembrane region" description="Helical" evidence="7">
    <location>
        <begin position="130"/>
        <end position="153"/>
    </location>
</feature>
<dbReference type="Proteomes" id="UP000321181">
    <property type="component" value="Unassembled WGS sequence"/>
</dbReference>
<organism evidence="9 10">
    <name type="scientific">Cellulomonas aerilata</name>
    <dbReference type="NCBI Taxonomy" id="515326"/>
    <lineage>
        <taxon>Bacteria</taxon>
        <taxon>Bacillati</taxon>
        <taxon>Actinomycetota</taxon>
        <taxon>Actinomycetes</taxon>
        <taxon>Micrococcales</taxon>
        <taxon>Cellulomonadaceae</taxon>
        <taxon>Cellulomonas</taxon>
    </lineage>
</organism>
<evidence type="ECO:0000256" key="4">
    <source>
        <dbReference type="ARBA" id="ARBA00022989"/>
    </source>
</evidence>
<evidence type="ECO:0000256" key="2">
    <source>
        <dbReference type="ARBA" id="ARBA00022475"/>
    </source>
</evidence>
<protein>
    <recommendedName>
        <fullName evidence="8">RDD domain-containing protein</fullName>
    </recommendedName>
</protein>
<feature type="region of interest" description="Disordered" evidence="6">
    <location>
        <begin position="1"/>
        <end position="34"/>
    </location>
</feature>
<evidence type="ECO:0000313" key="10">
    <source>
        <dbReference type="Proteomes" id="UP000321181"/>
    </source>
</evidence>
<feature type="transmembrane region" description="Helical" evidence="7">
    <location>
        <begin position="53"/>
        <end position="76"/>
    </location>
</feature>
<keyword evidence="4 7" id="KW-1133">Transmembrane helix</keyword>
<sequence length="387" mass="40570">MTVDGWSARTADAPHGGDLGGGEPSGGERRDDPPAELLASWTRRVLATLLDHALLATVFFLVFPVQPVAVPSLAITGDQLDGTVPVSWWSNGWAVGAVVLGLALQAYLGSTPGKLVLGVAVVRRADARPAGLLLTVARQLAHVLDAVLLIGYLRPLWHRRRQTFADSLAGTVALATRRPRPFRLGGSGDRSLPPGTPAWEVSREPRWRRAVVGVATAACAVALAFQVSSTTTSSGPEHRTCSVPTAGAFTGGEVEVHRATGTVRRLWVERPQRAADPGVVVAWHLQDGAAAGRTRAPGSADTVLRVTLAAADGTPSRTVERTVVEGQVQATGEVLSEGQVAVPDEVLVDGRTGIRLPLAVVADLGDDWTAELSVVTGGQRSGRCTVR</sequence>
<feature type="transmembrane region" description="Helical" evidence="7">
    <location>
        <begin position="88"/>
        <end position="110"/>
    </location>
</feature>
<name>A0A512D7Q4_9CELL</name>
<evidence type="ECO:0000256" key="7">
    <source>
        <dbReference type="SAM" id="Phobius"/>
    </source>
</evidence>
<keyword evidence="5 7" id="KW-0472">Membrane</keyword>